<feature type="transmembrane region" description="Helical" evidence="10">
    <location>
        <begin position="101"/>
        <end position="121"/>
    </location>
</feature>
<dbReference type="AlphaFoldDB" id="A0A8B6X808"/>
<dbReference type="InterPro" id="IPR050222">
    <property type="entry name" value="MATE_MdtK"/>
</dbReference>
<evidence type="ECO:0000256" key="1">
    <source>
        <dbReference type="ARBA" id="ARBA00004429"/>
    </source>
</evidence>
<sequence length="499" mass="51440">MSCPDSAVGTPSRRRLPGLSPALRRSFGLAWPVAFQDFALILTQFVVLLMAARLGSVSIAAVGLVDTISFAVTITLTSLAVGTAVMTAHAVGAGRTDLVEGAARAGLLLGLGAGAACALALEIGRHALFLRLFPGTSAEVVDEAMRYQRWIVLGFLPAAVELVGSGALRGRGQTRFAMLVNLLMSALNLLLAWLWIEGAAGFAPLGVTGAGLAQFIARCAGAVAVLVVLRGSLRWPAWRRGWGSLRWQAWRSGRAGAGGLPRSAAGAAGSGAADGNLFRALVAISLPTALESLLFAVGKLLGQTFVAGMGTAAVAANAIAAAIVSLLFIPGNALGTAASTLVGQALGRGDRAAARATLAAVLRAAGAVLLPLAVTVALGAGFIADVYRAEPAVRAMALPAVWGSCASLVIWPLSFVLPAGLRGAGDARHTMLVAVGTMWAGRVVIGWTLGVWLGFGMVGVWAGMYADWFLRAGLYWWRFRGEGWMRRRVLGAAATPNET</sequence>
<dbReference type="RefSeq" id="WP_028313062.1">
    <property type="nucleotide sequence ID" value="NZ_KI519500.1"/>
</dbReference>
<evidence type="ECO:0000256" key="9">
    <source>
        <dbReference type="ARBA" id="ARBA00031636"/>
    </source>
</evidence>
<keyword evidence="2" id="KW-0813">Transport</keyword>
<dbReference type="GO" id="GO:0005886">
    <property type="term" value="C:plasma membrane"/>
    <property type="evidence" value="ECO:0007669"/>
    <property type="project" value="UniProtKB-SubCell"/>
</dbReference>
<dbReference type="Proteomes" id="UP000675920">
    <property type="component" value="Unplaced"/>
</dbReference>
<organism evidence="11 12">
    <name type="scientific">Derxia gummosa DSM 723</name>
    <dbReference type="NCBI Taxonomy" id="1121388"/>
    <lineage>
        <taxon>Bacteria</taxon>
        <taxon>Pseudomonadati</taxon>
        <taxon>Pseudomonadota</taxon>
        <taxon>Betaproteobacteria</taxon>
        <taxon>Burkholderiales</taxon>
        <taxon>Alcaligenaceae</taxon>
        <taxon>Derxia</taxon>
    </lineage>
</organism>
<dbReference type="PIRSF" id="PIRSF006603">
    <property type="entry name" value="DinF"/>
    <property type="match status" value="1"/>
</dbReference>
<keyword evidence="3" id="KW-0050">Antiport</keyword>
<comment type="subcellular location">
    <subcellularLocation>
        <location evidence="1">Cell inner membrane</location>
        <topology evidence="1">Multi-pass membrane protein</topology>
    </subcellularLocation>
</comment>
<name>A0A8B6X808_9BURK</name>
<evidence type="ECO:0000256" key="3">
    <source>
        <dbReference type="ARBA" id="ARBA00022449"/>
    </source>
</evidence>
<feature type="transmembrane region" description="Helical" evidence="10">
    <location>
        <begin position="176"/>
        <end position="196"/>
    </location>
</feature>
<feature type="transmembrane region" description="Helical" evidence="10">
    <location>
        <begin position="59"/>
        <end position="81"/>
    </location>
</feature>
<feature type="transmembrane region" description="Helical" evidence="10">
    <location>
        <begin position="29"/>
        <end position="52"/>
    </location>
</feature>
<proteinExistence type="predicted"/>
<feature type="transmembrane region" description="Helical" evidence="10">
    <location>
        <begin position="277"/>
        <end position="298"/>
    </location>
</feature>
<feature type="transmembrane region" description="Helical" evidence="10">
    <location>
        <begin position="202"/>
        <end position="229"/>
    </location>
</feature>
<reference evidence="12" key="1">
    <citation type="submission" date="2025-08" db="UniProtKB">
        <authorList>
            <consortium name="RefSeq"/>
        </authorList>
    </citation>
    <scope>IDENTIFICATION</scope>
</reference>
<evidence type="ECO:0000256" key="7">
    <source>
        <dbReference type="ARBA" id="ARBA00023065"/>
    </source>
</evidence>
<evidence type="ECO:0000256" key="10">
    <source>
        <dbReference type="SAM" id="Phobius"/>
    </source>
</evidence>
<feature type="transmembrane region" description="Helical" evidence="10">
    <location>
        <begin position="304"/>
        <end position="329"/>
    </location>
</feature>
<dbReference type="InterPro" id="IPR048279">
    <property type="entry name" value="MdtK-like"/>
</dbReference>
<feature type="transmembrane region" description="Helical" evidence="10">
    <location>
        <begin position="396"/>
        <end position="419"/>
    </location>
</feature>
<dbReference type="PANTHER" id="PTHR43298">
    <property type="entry name" value="MULTIDRUG RESISTANCE PROTEIN NORM-RELATED"/>
    <property type="match status" value="1"/>
</dbReference>
<dbReference type="GO" id="GO:0015297">
    <property type="term" value="F:antiporter activity"/>
    <property type="evidence" value="ECO:0007669"/>
    <property type="project" value="UniProtKB-KW"/>
</dbReference>
<keyword evidence="11" id="KW-1185">Reference proteome</keyword>
<dbReference type="PANTHER" id="PTHR43298:SF2">
    <property type="entry name" value="FMN_FAD EXPORTER YEEO-RELATED"/>
    <property type="match status" value="1"/>
</dbReference>
<keyword evidence="8 10" id="KW-0472">Membrane</keyword>
<protein>
    <recommendedName>
        <fullName evidence="9">Multidrug-efflux transporter</fullName>
    </recommendedName>
</protein>
<evidence type="ECO:0000256" key="4">
    <source>
        <dbReference type="ARBA" id="ARBA00022475"/>
    </source>
</evidence>
<keyword evidence="4" id="KW-1003">Cell membrane</keyword>
<evidence type="ECO:0000256" key="6">
    <source>
        <dbReference type="ARBA" id="ARBA00022989"/>
    </source>
</evidence>
<keyword evidence="6 10" id="KW-1133">Transmembrane helix</keyword>
<keyword evidence="7" id="KW-0406">Ion transport</keyword>
<evidence type="ECO:0000256" key="5">
    <source>
        <dbReference type="ARBA" id="ARBA00022692"/>
    </source>
</evidence>
<accession>A0A8B6X808</accession>
<keyword evidence="5 10" id="KW-0812">Transmembrane</keyword>
<dbReference type="GO" id="GO:0006811">
    <property type="term" value="P:monoatomic ion transport"/>
    <property type="evidence" value="ECO:0007669"/>
    <property type="project" value="UniProtKB-KW"/>
</dbReference>
<evidence type="ECO:0000256" key="8">
    <source>
        <dbReference type="ARBA" id="ARBA00023136"/>
    </source>
</evidence>
<dbReference type="InterPro" id="IPR002528">
    <property type="entry name" value="MATE_fam"/>
</dbReference>
<evidence type="ECO:0000313" key="12">
    <source>
        <dbReference type="RefSeq" id="WP_028313062.1"/>
    </source>
</evidence>
<dbReference type="GO" id="GO:0042910">
    <property type="term" value="F:xenobiotic transmembrane transporter activity"/>
    <property type="evidence" value="ECO:0007669"/>
    <property type="project" value="InterPro"/>
</dbReference>
<evidence type="ECO:0000256" key="2">
    <source>
        <dbReference type="ARBA" id="ARBA00022448"/>
    </source>
</evidence>
<dbReference type="Pfam" id="PF01554">
    <property type="entry name" value="MatE"/>
    <property type="match status" value="2"/>
</dbReference>
<evidence type="ECO:0000313" key="11">
    <source>
        <dbReference type="Proteomes" id="UP000675920"/>
    </source>
</evidence>
<feature type="transmembrane region" description="Helical" evidence="10">
    <location>
        <begin position="360"/>
        <end position="384"/>
    </location>
</feature>